<feature type="transmembrane region" description="Helical" evidence="7">
    <location>
        <begin position="212"/>
        <end position="231"/>
    </location>
</feature>
<reference evidence="10 11" key="1">
    <citation type="submission" date="2016-04" db="EMBL/GenBank/DDBJ databases">
        <title>Draft Genome Sequences of Staphylococcus capitis Strain H36, S. capitis Strain H65, S. cohnii Strain H62, S. hominis Strain H69, Mycobacterium iranicum Strain H39, Plantibacter sp. Strain H53, Pseudomonas oryzihabitans Strain H72, and Microbacterium sp. Strain H83, isolated from residential settings.</title>
        <authorList>
            <person name="Lymperopoulou D."/>
            <person name="Adams R.I."/>
            <person name="Lindow S."/>
            <person name="Coil D.A."/>
            <person name="Jospin G."/>
            <person name="Eisen J.A."/>
        </authorList>
    </citation>
    <scope>NUCLEOTIDE SEQUENCE [LARGE SCALE GENOMIC DNA]</scope>
    <source>
        <strain evidence="10 11">H39</strain>
    </source>
</reference>
<feature type="transmembrane region" description="Helical" evidence="7">
    <location>
        <begin position="176"/>
        <end position="200"/>
    </location>
</feature>
<keyword evidence="2 7" id="KW-0813">Transport</keyword>
<dbReference type="InterPro" id="IPR035906">
    <property type="entry name" value="MetI-like_sf"/>
</dbReference>
<feature type="compositionally biased region" description="Polar residues" evidence="8">
    <location>
        <begin position="1"/>
        <end position="10"/>
    </location>
</feature>
<gene>
    <name evidence="10" type="ORF">A4X20_09580</name>
</gene>
<keyword evidence="4 7" id="KW-0812">Transmembrane</keyword>
<dbReference type="Pfam" id="PF19300">
    <property type="entry name" value="BPD_transp_1_N"/>
    <property type="match status" value="1"/>
</dbReference>
<dbReference type="PANTHER" id="PTHR43163:SF6">
    <property type="entry name" value="DIPEPTIDE TRANSPORT SYSTEM PERMEASE PROTEIN DPPB-RELATED"/>
    <property type="match status" value="1"/>
</dbReference>
<dbReference type="AlphaFoldDB" id="A0A178LHD1"/>
<evidence type="ECO:0000259" key="9">
    <source>
        <dbReference type="PROSITE" id="PS50928"/>
    </source>
</evidence>
<evidence type="ECO:0000313" key="11">
    <source>
        <dbReference type="Proteomes" id="UP000078396"/>
    </source>
</evidence>
<comment type="subcellular location">
    <subcellularLocation>
        <location evidence="1 7">Cell membrane</location>
        <topology evidence="1 7">Multi-pass membrane protein</topology>
    </subcellularLocation>
</comment>
<keyword evidence="3" id="KW-1003">Cell membrane</keyword>
<evidence type="ECO:0000256" key="1">
    <source>
        <dbReference type="ARBA" id="ARBA00004651"/>
    </source>
</evidence>
<evidence type="ECO:0000256" key="8">
    <source>
        <dbReference type="SAM" id="MobiDB-lite"/>
    </source>
</evidence>
<feature type="transmembrane region" description="Helical" evidence="7">
    <location>
        <begin position="312"/>
        <end position="338"/>
    </location>
</feature>
<dbReference type="GO" id="GO:0005886">
    <property type="term" value="C:plasma membrane"/>
    <property type="evidence" value="ECO:0007669"/>
    <property type="project" value="UniProtKB-SubCell"/>
</dbReference>
<dbReference type="PROSITE" id="PS50928">
    <property type="entry name" value="ABC_TM1"/>
    <property type="match status" value="1"/>
</dbReference>
<feature type="domain" description="ABC transmembrane type-1" evidence="9">
    <location>
        <begin position="135"/>
        <end position="335"/>
    </location>
</feature>
<evidence type="ECO:0000256" key="7">
    <source>
        <dbReference type="RuleBase" id="RU363032"/>
    </source>
</evidence>
<dbReference type="SUPFAM" id="SSF161098">
    <property type="entry name" value="MetI-like"/>
    <property type="match status" value="1"/>
</dbReference>
<feature type="transmembrane region" description="Helical" evidence="7">
    <location>
        <begin position="135"/>
        <end position="156"/>
    </location>
</feature>
<evidence type="ECO:0000256" key="2">
    <source>
        <dbReference type="ARBA" id="ARBA00022448"/>
    </source>
</evidence>
<name>A0A178LHD1_MYCIR</name>
<dbReference type="Proteomes" id="UP000078396">
    <property type="component" value="Unassembled WGS sequence"/>
</dbReference>
<evidence type="ECO:0000256" key="6">
    <source>
        <dbReference type="ARBA" id="ARBA00023136"/>
    </source>
</evidence>
<protein>
    <submittedName>
        <fullName evidence="10">ABC transporter permease</fullName>
    </submittedName>
</protein>
<evidence type="ECO:0000256" key="5">
    <source>
        <dbReference type="ARBA" id="ARBA00022989"/>
    </source>
</evidence>
<organism evidence="10 11">
    <name type="scientific">Mycolicibacterium iranicum</name>
    <name type="common">Mycobacterium iranicum</name>
    <dbReference type="NCBI Taxonomy" id="912594"/>
    <lineage>
        <taxon>Bacteria</taxon>
        <taxon>Bacillati</taxon>
        <taxon>Actinomycetota</taxon>
        <taxon>Actinomycetes</taxon>
        <taxon>Mycobacteriales</taxon>
        <taxon>Mycobacteriaceae</taxon>
        <taxon>Mycolicibacterium</taxon>
    </lineage>
</organism>
<dbReference type="Gene3D" id="1.10.3720.10">
    <property type="entry name" value="MetI-like"/>
    <property type="match status" value="1"/>
</dbReference>
<keyword evidence="6 7" id="KW-0472">Membrane</keyword>
<dbReference type="EMBL" id="LWCS01000065">
    <property type="protein sequence ID" value="OAN30112.1"/>
    <property type="molecule type" value="Genomic_DNA"/>
</dbReference>
<proteinExistence type="inferred from homology"/>
<comment type="caution">
    <text evidence="10">The sequence shown here is derived from an EMBL/GenBank/DDBJ whole genome shotgun (WGS) entry which is preliminary data.</text>
</comment>
<dbReference type="OrthoDB" id="9778910at2"/>
<feature type="region of interest" description="Disordered" evidence="8">
    <location>
        <begin position="1"/>
        <end position="29"/>
    </location>
</feature>
<feature type="transmembrane region" description="Helical" evidence="7">
    <location>
        <begin position="48"/>
        <end position="68"/>
    </location>
</feature>
<dbReference type="RefSeq" id="WP_064284788.1">
    <property type="nucleotide sequence ID" value="NZ_LWCS01000065.1"/>
</dbReference>
<evidence type="ECO:0000256" key="4">
    <source>
        <dbReference type="ARBA" id="ARBA00022692"/>
    </source>
</evidence>
<dbReference type="GO" id="GO:0071916">
    <property type="term" value="F:dipeptide transmembrane transporter activity"/>
    <property type="evidence" value="ECO:0007669"/>
    <property type="project" value="TreeGrafter"/>
</dbReference>
<accession>A0A178LHD1</accession>
<dbReference type="InterPro" id="IPR045621">
    <property type="entry name" value="BPD_transp_1_N"/>
</dbReference>
<evidence type="ECO:0000313" key="10">
    <source>
        <dbReference type="EMBL" id="OAN30112.1"/>
    </source>
</evidence>
<dbReference type="InterPro" id="IPR000515">
    <property type="entry name" value="MetI-like"/>
</dbReference>
<dbReference type="PANTHER" id="PTHR43163">
    <property type="entry name" value="DIPEPTIDE TRANSPORT SYSTEM PERMEASE PROTEIN DPPB-RELATED"/>
    <property type="match status" value="1"/>
</dbReference>
<dbReference type="Pfam" id="PF00528">
    <property type="entry name" value="BPD_transp_1"/>
    <property type="match status" value="1"/>
</dbReference>
<sequence length="345" mass="36923">MTVLETSHTSLPGADAAVGQGSGRTLPPRRARRWSSAAFQARYIAEKLFAAVVVLWLAASAAFLAVHLSPGDPVTLLMGEFDTPELRAAIEAQWGLDKSMFVQYVDFLTRLVHGDFGTSYVQRVPVSDILFSHRLVASAQLTGAATLIAVVVALVVSVTTAARKGVATRITYLGELTFASIPTFWLGIVFITVLSFQLGLLPVVGGSKLENLILPSLTLGLPLAAVLSQVLREGIERSLEQPYAVTALARGISPWQLKIRHGLRHALIPAATLAGWSVGGMLTGTVIVEQVFGRSGIGQATVVAVTRQDVPTVLGITLLAVALYVTVNTIVDIVYLWIDPRLRVR</sequence>
<comment type="similarity">
    <text evidence="7">Belongs to the binding-protein-dependent transport system permease family.</text>
</comment>
<evidence type="ECO:0000256" key="3">
    <source>
        <dbReference type="ARBA" id="ARBA00022475"/>
    </source>
</evidence>
<keyword evidence="5 7" id="KW-1133">Transmembrane helix</keyword>
<dbReference type="CDD" id="cd06261">
    <property type="entry name" value="TM_PBP2"/>
    <property type="match status" value="1"/>
</dbReference>
<feature type="transmembrane region" description="Helical" evidence="7">
    <location>
        <begin position="266"/>
        <end position="292"/>
    </location>
</feature>